<protein>
    <submittedName>
        <fullName evidence="2">Uncharacterized protein</fullName>
    </submittedName>
</protein>
<dbReference type="EMBL" id="KL584738">
    <property type="protein sequence ID" value="KEQ68124.1"/>
    <property type="molecule type" value="Genomic_DNA"/>
</dbReference>
<sequence length="297" mass="32395">MSTSIYNPSEAPRKNSTTSRHRRSTISLHSPPGLGLIKTISRDLVTGWHTHTALQKEPCSPTPPTDAKVPYKPKHAARDAMRGFASAAPHNQGSEEAAKISTERTRQDSVVPTPTAIDGTEPLACVEQGLIPDHRNDTWTAVWDTAYERRKNPDDCAFPYQLYKEALPLDNIAAAPGPGTTAPRTTQRRRSSRNSRPPLSSSFTVTDAEIRAFIFENCRAEGYESPEAFLRPKSTRRGSEVPSLVPSLVTSEGSGLEDLEEKEEEGEAVEQVKMPGKQAGRGGVCMHCSRCGGCART</sequence>
<dbReference type="Proteomes" id="UP000027730">
    <property type="component" value="Unassembled WGS sequence"/>
</dbReference>
<evidence type="ECO:0000313" key="2">
    <source>
        <dbReference type="EMBL" id="KEQ68124.1"/>
    </source>
</evidence>
<dbReference type="RefSeq" id="XP_013422313.1">
    <property type="nucleotide sequence ID" value="XM_013566859.1"/>
</dbReference>
<dbReference type="GeneID" id="25414426"/>
<dbReference type="AlphaFoldDB" id="A0A074W964"/>
<evidence type="ECO:0000313" key="3">
    <source>
        <dbReference type="Proteomes" id="UP000027730"/>
    </source>
</evidence>
<reference evidence="2 3" key="1">
    <citation type="journal article" date="2014" name="BMC Genomics">
        <title>Genome sequencing of four Aureobasidium pullulans varieties: biotechnological potential, stress tolerance, and description of new species.</title>
        <authorList>
            <person name="Gostin Ar C."/>
            <person name="Ohm R.A."/>
            <person name="Kogej T."/>
            <person name="Sonjak S."/>
            <person name="Turk M."/>
            <person name="Zajc J."/>
            <person name="Zalar P."/>
            <person name="Grube M."/>
            <person name="Sun H."/>
            <person name="Han J."/>
            <person name="Sharma A."/>
            <person name="Chiniquy J."/>
            <person name="Ngan C.Y."/>
            <person name="Lipzen A."/>
            <person name="Barry K."/>
            <person name="Grigoriev I.V."/>
            <person name="Gunde-Cimerman N."/>
        </authorList>
    </citation>
    <scope>NUCLEOTIDE SEQUENCE [LARGE SCALE GENOMIC DNA]</scope>
    <source>
        <strain evidence="2 3">CBS 147.97</strain>
    </source>
</reference>
<keyword evidence="3" id="KW-1185">Reference proteome</keyword>
<feature type="region of interest" description="Disordered" evidence="1">
    <location>
        <begin position="86"/>
        <end position="118"/>
    </location>
</feature>
<gene>
    <name evidence="2" type="ORF">M436DRAFT_68417</name>
</gene>
<name>A0A074W964_9PEZI</name>
<dbReference type="HOGENOM" id="CLU_048128_0_0_1"/>
<evidence type="ECO:0000256" key="1">
    <source>
        <dbReference type="SAM" id="MobiDB-lite"/>
    </source>
</evidence>
<proteinExistence type="predicted"/>
<feature type="compositionally biased region" description="Acidic residues" evidence="1">
    <location>
        <begin position="255"/>
        <end position="268"/>
    </location>
</feature>
<dbReference type="OrthoDB" id="3936555at2759"/>
<feature type="compositionally biased region" description="Low complexity" evidence="1">
    <location>
        <begin position="173"/>
        <end position="185"/>
    </location>
</feature>
<feature type="region of interest" description="Disordered" evidence="1">
    <location>
        <begin position="171"/>
        <end position="202"/>
    </location>
</feature>
<feature type="region of interest" description="Disordered" evidence="1">
    <location>
        <begin position="233"/>
        <end position="282"/>
    </location>
</feature>
<organism evidence="2 3">
    <name type="scientific">Aureobasidium namibiae CBS 147.97</name>
    <dbReference type="NCBI Taxonomy" id="1043004"/>
    <lineage>
        <taxon>Eukaryota</taxon>
        <taxon>Fungi</taxon>
        <taxon>Dikarya</taxon>
        <taxon>Ascomycota</taxon>
        <taxon>Pezizomycotina</taxon>
        <taxon>Dothideomycetes</taxon>
        <taxon>Dothideomycetidae</taxon>
        <taxon>Dothideales</taxon>
        <taxon>Saccotheciaceae</taxon>
        <taxon>Aureobasidium</taxon>
    </lineage>
</organism>
<accession>A0A074W964</accession>
<feature type="region of interest" description="Disordered" evidence="1">
    <location>
        <begin position="1"/>
        <end position="35"/>
    </location>
</feature>
<feature type="compositionally biased region" description="Basic and acidic residues" evidence="1">
    <location>
        <begin position="96"/>
        <end position="107"/>
    </location>
</feature>